<evidence type="ECO:0000256" key="1">
    <source>
        <dbReference type="SAM" id="MobiDB-lite"/>
    </source>
</evidence>
<dbReference type="InterPro" id="IPR011464">
    <property type="entry name" value="DUF1570"/>
</dbReference>
<reference evidence="3 4" key="1">
    <citation type="submission" date="2019-02" db="EMBL/GenBank/DDBJ databases">
        <title>Deep-cultivation of Planctomycetes and their phenomic and genomic characterization uncovers novel biology.</title>
        <authorList>
            <person name="Wiegand S."/>
            <person name="Jogler M."/>
            <person name="Boedeker C."/>
            <person name="Pinto D."/>
            <person name="Vollmers J."/>
            <person name="Rivas-Marin E."/>
            <person name="Kohn T."/>
            <person name="Peeters S.H."/>
            <person name="Heuer A."/>
            <person name="Rast P."/>
            <person name="Oberbeckmann S."/>
            <person name="Bunk B."/>
            <person name="Jeske O."/>
            <person name="Meyerdierks A."/>
            <person name="Storesund J.E."/>
            <person name="Kallscheuer N."/>
            <person name="Luecker S."/>
            <person name="Lage O.M."/>
            <person name="Pohl T."/>
            <person name="Merkel B.J."/>
            <person name="Hornburger P."/>
            <person name="Mueller R.-W."/>
            <person name="Bruemmer F."/>
            <person name="Labrenz M."/>
            <person name="Spormann A.M."/>
            <person name="Op den Camp H."/>
            <person name="Overmann J."/>
            <person name="Amann R."/>
            <person name="Jetten M.S.M."/>
            <person name="Mascher T."/>
            <person name="Medema M.H."/>
            <person name="Devos D.P."/>
            <person name="Kaster A.-K."/>
            <person name="Ovreas L."/>
            <person name="Rohde M."/>
            <person name="Galperin M.Y."/>
            <person name="Jogler C."/>
        </authorList>
    </citation>
    <scope>NUCLEOTIDE SEQUENCE [LARGE SCALE GENOMIC DNA]</scope>
    <source>
        <strain evidence="3 4">Pla163</strain>
    </source>
</reference>
<feature type="domain" description="DUF1570" evidence="2">
    <location>
        <begin position="458"/>
        <end position="556"/>
    </location>
</feature>
<name>A0A518CW61_9BACT</name>
<proteinExistence type="predicted"/>
<protein>
    <recommendedName>
        <fullName evidence="2">DUF1570 domain-containing protein</fullName>
    </recommendedName>
</protein>
<feature type="region of interest" description="Disordered" evidence="1">
    <location>
        <begin position="186"/>
        <end position="214"/>
    </location>
</feature>
<evidence type="ECO:0000313" key="4">
    <source>
        <dbReference type="Proteomes" id="UP000319342"/>
    </source>
</evidence>
<dbReference type="Pfam" id="PF07607">
    <property type="entry name" value="DUF1570"/>
    <property type="match status" value="1"/>
</dbReference>
<evidence type="ECO:0000259" key="2">
    <source>
        <dbReference type="Pfam" id="PF07607"/>
    </source>
</evidence>
<dbReference type="Proteomes" id="UP000319342">
    <property type="component" value="Chromosome"/>
</dbReference>
<gene>
    <name evidence="3" type="ORF">Pla163_05700</name>
</gene>
<dbReference type="AlphaFoldDB" id="A0A518CW61"/>
<keyword evidence="4" id="KW-1185">Reference proteome</keyword>
<accession>A0A518CW61</accession>
<evidence type="ECO:0000313" key="3">
    <source>
        <dbReference type="EMBL" id="QDU83471.1"/>
    </source>
</evidence>
<organism evidence="3 4">
    <name type="scientific">Rohdeia mirabilis</name>
    <dbReference type="NCBI Taxonomy" id="2528008"/>
    <lineage>
        <taxon>Bacteria</taxon>
        <taxon>Pseudomonadati</taxon>
        <taxon>Planctomycetota</taxon>
        <taxon>Planctomycetia</taxon>
        <taxon>Planctomycetia incertae sedis</taxon>
        <taxon>Rohdeia</taxon>
    </lineage>
</organism>
<dbReference type="EMBL" id="CP036290">
    <property type="protein sequence ID" value="QDU83471.1"/>
    <property type="molecule type" value="Genomic_DNA"/>
</dbReference>
<sequence>MPGLHAYRGATDRLAVRRLVPAVPVQPPNAAFAPRPALLPRSVATGRLAPLLASVRNGLSNQDMRSTSRTTALAAQPLDAPSFDGLFARLLALLATAAAVLALAPQASAQGGYRGTKLENIGVELPVPRHYEPIPVDPLEEWVVHKWVLQQSKMREPEKDEWGNEYPKPYRPTLEMVWIDNVPDAGPITGGEGTPPPVPGARKEPRPQSEPTNSLERYLAREPVGGRLMGERFVIYPGTFELGPAQEQKDIDDENTATMYELHPGPNGQDLGNIRAWAYEVKSAKRTIAFIGYCEEPEWKDHTKIWEHMASKVEFFAPDGKDAEKLRKAYARRPQYVDPEFRIKIIQNLVRGWDYKDTENYIFIFRDNLEKSPLLRRLMTDIEAIRELYIELFPPSGPITAVSTVRICKDEDEYMQYGGPPGSGGYWNPGAEELVFYDYPDKEGEKKGTGTENTLIVLYHEAFHQYIYYSTGEVAPHSWYNEGTGDYFSGALISGGKYKKMQVNTWRIEYIQQMIRDKRFIPWQEITKFSQGEYYRQDRVGLCYAQGWSMIYFLRECKEARDHEVWSKILDIYFNVMKDEYNKGLAEALEGLAEGAELDPTAKYMIGLAARDVAVEKAFEGVDWFEIEEAWKEFTLSLKVPK</sequence>